<keyword evidence="5 6" id="KW-0067">ATP-binding</keyword>
<dbReference type="InterPro" id="IPR051175">
    <property type="entry name" value="CLK_kinases"/>
</dbReference>
<evidence type="ECO:0000256" key="5">
    <source>
        <dbReference type="ARBA" id="ARBA00022840"/>
    </source>
</evidence>
<dbReference type="AlphaFoldDB" id="A0A4P9YRV9"/>
<dbReference type="GO" id="GO:0005524">
    <property type="term" value="F:ATP binding"/>
    <property type="evidence" value="ECO:0007669"/>
    <property type="project" value="UniProtKB-UniRule"/>
</dbReference>
<keyword evidence="10" id="KW-1185">Reference proteome</keyword>
<evidence type="ECO:0000256" key="6">
    <source>
        <dbReference type="PROSITE-ProRule" id="PRU10141"/>
    </source>
</evidence>
<keyword evidence="1" id="KW-0723">Serine/threonine-protein kinase</keyword>
<dbReference type="PROSITE" id="PS50011">
    <property type="entry name" value="PROTEIN_KINASE_DOM"/>
    <property type="match status" value="1"/>
</dbReference>
<dbReference type="Proteomes" id="UP000278143">
    <property type="component" value="Unassembled WGS sequence"/>
</dbReference>
<keyword evidence="2" id="KW-0808">Transferase</keyword>
<evidence type="ECO:0000256" key="2">
    <source>
        <dbReference type="ARBA" id="ARBA00022679"/>
    </source>
</evidence>
<reference evidence="10" key="1">
    <citation type="journal article" date="2018" name="Nat. Microbiol.">
        <title>Leveraging single-cell genomics to expand the fungal tree of life.</title>
        <authorList>
            <person name="Ahrendt S.R."/>
            <person name="Quandt C.A."/>
            <person name="Ciobanu D."/>
            <person name="Clum A."/>
            <person name="Salamov A."/>
            <person name="Andreopoulos B."/>
            <person name="Cheng J.F."/>
            <person name="Woyke T."/>
            <person name="Pelin A."/>
            <person name="Henrissat B."/>
            <person name="Reynolds N.K."/>
            <person name="Benny G.L."/>
            <person name="Smith M.E."/>
            <person name="James T.Y."/>
            <person name="Grigoriev I.V."/>
        </authorList>
    </citation>
    <scope>NUCLEOTIDE SEQUENCE [LARGE SCALE GENOMIC DNA]</scope>
    <source>
        <strain evidence="10">Benny S71-1</strain>
    </source>
</reference>
<dbReference type="GO" id="GO:0005634">
    <property type="term" value="C:nucleus"/>
    <property type="evidence" value="ECO:0007669"/>
    <property type="project" value="TreeGrafter"/>
</dbReference>
<name>A0A4P9YRV9_9FUNG</name>
<gene>
    <name evidence="9" type="ORF">SYNPS1DRAFT_25567</name>
</gene>
<dbReference type="InterPro" id="IPR000719">
    <property type="entry name" value="Prot_kinase_dom"/>
</dbReference>
<dbReference type="PROSITE" id="PS00107">
    <property type="entry name" value="PROTEIN_KINASE_ATP"/>
    <property type="match status" value="1"/>
</dbReference>
<dbReference type="EMBL" id="KZ991878">
    <property type="protein sequence ID" value="RKP22626.1"/>
    <property type="molecule type" value="Genomic_DNA"/>
</dbReference>
<evidence type="ECO:0000313" key="10">
    <source>
        <dbReference type="Proteomes" id="UP000278143"/>
    </source>
</evidence>
<organism evidence="9 10">
    <name type="scientific">Syncephalis pseudoplumigaleata</name>
    <dbReference type="NCBI Taxonomy" id="1712513"/>
    <lineage>
        <taxon>Eukaryota</taxon>
        <taxon>Fungi</taxon>
        <taxon>Fungi incertae sedis</taxon>
        <taxon>Zoopagomycota</taxon>
        <taxon>Zoopagomycotina</taxon>
        <taxon>Zoopagomycetes</taxon>
        <taxon>Zoopagales</taxon>
        <taxon>Piptocephalidaceae</taxon>
        <taxon>Syncephalis</taxon>
    </lineage>
</organism>
<evidence type="ECO:0000259" key="8">
    <source>
        <dbReference type="PROSITE" id="PS50011"/>
    </source>
</evidence>
<sequence>MLGKRQRDTALWHCEQQDARGKPREVIVIEDTPSPAPSVAAAAAAVGGPVHGQYYYYPRWLSSQFYRQAPGQPSPLSPQRATLSAQAQRTPPLVRSAEYTPVMSSQEQPPLTPQEPWRHWSGRRHPPAPIDLPASTATTTLPVMPLSAGLVPSSSTFADPAMATMPLSVRQQQHLPDEPRTSGIYLPMAAPYTPLGPATAHNIALPYTTPTTSTSTAAAHLRHAAIHPPTLLPTRPMIPHVHADGSMPTTPKLPHADPFNAPALSTRAPISHPSTSLASAAMMSLAYAQAMLPATVTSTSSSALMAQLGYAVIPVTETAALPPCDDKEGHYIVTPNENLTPRYKIMRLLGQGTFGKVAQCWDRQTRQYCAIKIIRAVQKYRDASRIEIRVLRELQRWDPKNQK</sequence>
<dbReference type="SUPFAM" id="SSF56112">
    <property type="entry name" value="Protein kinase-like (PK-like)"/>
    <property type="match status" value="1"/>
</dbReference>
<dbReference type="InterPro" id="IPR017441">
    <property type="entry name" value="Protein_kinase_ATP_BS"/>
</dbReference>
<evidence type="ECO:0000256" key="1">
    <source>
        <dbReference type="ARBA" id="ARBA00022527"/>
    </source>
</evidence>
<dbReference type="OrthoDB" id="283111at2759"/>
<evidence type="ECO:0000256" key="3">
    <source>
        <dbReference type="ARBA" id="ARBA00022741"/>
    </source>
</evidence>
<dbReference type="PANTHER" id="PTHR45646:SF11">
    <property type="entry name" value="SERINE_THREONINE-PROTEIN KINASE DOA"/>
    <property type="match status" value="1"/>
</dbReference>
<dbReference type="Gene3D" id="3.30.200.20">
    <property type="entry name" value="Phosphorylase Kinase, domain 1"/>
    <property type="match status" value="1"/>
</dbReference>
<feature type="domain" description="Protein kinase" evidence="8">
    <location>
        <begin position="343"/>
        <end position="403"/>
    </location>
</feature>
<feature type="compositionally biased region" description="Polar residues" evidence="7">
    <location>
        <begin position="77"/>
        <end position="89"/>
    </location>
</feature>
<dbReference type="GO" id="GO:0004674">
    <property type="term" value="F:protein serine/threonine kinase activity"/>
    <property type="evidence" value="ECO:0007669"/>
    <property type="project" value="UniProtKB-KW"/>
</dbReference>
<protein>
    <recommendedName>
        <fullName evidence="8">Protein kinase domain-containing protein</fullName>
    </recommendedName>
</protein>
<feature type="region of interest" description="Disordered" evidence="7">
    <location>
        <begin position="69"/>
        <end position="128"/>
    </location>
</feature>
<proteinExistence type="predicted"/>
<dbReference type="PANTHER" id="PTHR45646">
    <property type="entry name" value="SERINE/THREONINE-PROTEIN KINASE DOA-RELATED"/>
    <property type="match status" value="1"/>
</dbReference>
<accession>A0A4P9YRV9</accession>
<evidence type="ECO:0000256" key="7">
    <source>
        <dbReference type="SAM" id="MobiDB-lite"/>
    </source>
</evidence>
<keyword evidence="4" id="KW-0418">Kinase</keyword>
<keyword evidence="3 6" id="KW-0547">Nucleotide-binding</keyword>
<feature type="binding site" evidence="6">
    <location>
        <position position="372"/>
    </location>
    <ligand>
        <name>ATP</name>
        <dbReference type="ChEBI" id="CHEBI:30616"/>
    </ligand>
</feature>
<evidence type="ECO:0000256" key="4">
    <source>
        <dbReference type="ARBA" id="ARBA00022777"/>
    </source>
</evidence>
<evidence type="ECO:0000313" key="9">
    <source>
        <dbReference type="EMBL" id="RKP22626.1"/>
    </source>
</evidence>
<dbReference type="InterPro" id="IPR011009">
    <property type="entry name" value="Kinase-like_dom_sf"/>
</dbReference>
<dbReference type="GO" id="GO:0043484">
    <property type="term" value="P:regulation of RNA splicing"/>
    <property type="evidence" value="ECO:0007669"/>
    <property type="project" value="TreeGrafter"/>
</dbReference>